<evidence type="ECO:0000313" key="13">
    <source>
        <dbReference type="Proteomes" id="UP000467841"/>
    </source>
</evidence>
<dbReference type="CDD" id="cd00010">
    <property type="entry name" value="AAI_LTSS"/>
    <property type="match status" value="1"/>
</dbReference>
<dbReference type="InterPro" id="IPR036312">
    <property type="entry name" value="Bifun_inhib/LTP/seed_sf"/>
</dbReference>
<dbReference type="InterPro" id="IPR043325">
    <property type="entry name" value="LTSS"/>
</dbReference>
<comment type="subcellular location">
    <subcellularLocation>
        <location evidence="1">Cell membrane</location>
        <topology evidence="1">Lipid-anchor</topology>
        <topology evidence="1">GPI-anchor</topology>
    </subcellularLocation>
</comment>
<evidence type="ECO:0000259" key="11">
    <source>
        <dbReference type="SMART" id="SM00499"/>
    </source>
</evidence>
<dbReference type="Pfam" id="PF14368">
    <property type="entry name" value="LTP_2"/>
    <property type="match status" value="1"/>
</dbReference>
<keyword evidence="9" id="KW-0449">Lipoprotein</keyword>
<evidence type="ECO:0000256" key="5">
    <source>
        <dbReference type="ARBA" id="ARBA00022729"/>
    </source>
</evidence>
<keyword evidence="3" id="KW-1003">Cell membrane</keyword>
<organism evidence="12 13">
    <name type="scientific">Microthlaspi erraticum</name>
    <dbReference type="NCBI Taxonomy" id="1685480"/>
    <lineage>
        <taxon>Eukaryota</taxon>
        <taxon>Viridiplantae</taxon>
        <taxon>Streptophyta</taxon>
        <taxon>Embryophyta</taxon>
        <taxon>Tracheophyta</taxon>
        <taxon>Spermatophyta</taxon>
        <taxon>Magnoliopsida</taxon>
        <taxon>eudicotyledons</taxon>
        <taxon>Gunneridae</taxon>
        <taxon>Pentapetalae</taxon>
        <taxon>rosids</taxon>
        <taxon>malvids</taxon>
        <taxon>Brassicales</taxon>
        <taxon>Brassicaceae</taxon>
        <taxon>Coluteocarpeae</taxon>
        <taxon>Microthlaspi</taxon>
    </lineage>
</organism>
<dbReference type="SMART" id="SM00499">
    <property type="entry name" value="AAI"/>
    <property type="match status" value="1"/>
</dbReference>
<dbReference type="SUPFAM" id="SSF47699">
    <property type="entry name" value="Bifunctional inhibitor/lipid-transfer protein/seed storage 2S albumin"/>
    <property type="match status" value="1"/>
</dbReference>
<feature type="domain" description="Bifunctional inhibitor/plant lipid transfer protein/seed storage helical" evidence="11">
    <location>
        <begin position="8"/>
        <end position="73"/>
    </location>
</feature>
<evidence type="ECO:0000256" key="2">
    <source>
        <dbReference type="ARBA" id="ARBA00009748"/>
    </source>
</evidence>
<evidence type="ECO:0000256" key="10">
    <source>
        <dbReference type="SAM" id="MobiDB-lite"/>
    </source>
</evidence>
<sequence>MLSSMTGCMSFLTGGGNSPTSDCCEALKSLTGTGMDCLCLIVTAGVPLNLPINRTLAISLPSACDMPGVPVKCKASAAPLPAPGPASLGPTAFPTDTQNPEGPATFDSGPTTSPTDWPTPPEGQDQDYPESGNRGNPTALAPSASLPSSSQSLMLSLLLMAFAFKLINFF</sequence>
<proteinExistence type="inferred from homology"/>
<protein>
    <recommendedName>
        <fullName evidence="11">Bifunctional inhibitor/plant lipid transfer protein/seed storage helical domain-containing protein</fullName>
    </recommendedName>
</protein>
<dbReference type="GO" id="GO:0098552">
    <property type="term" value="C:side of membrane"/>
    <property type="evidence" value="ECO:0007669"/>
    <property type="project" value="UniProtKB-KW"/>
</dbReference>
<evidence type="ECO:0000256" key="8">
    <source>
        <dbReference type="ARBA" id="ARBA00023180"/>
    </source>
</evidence>
<evidence type="ECO:0000256" key="4">
    <source>
        <dbReference type="ARBA" id="ARBA00022622"/>
    </source>
</evidence>
<dbReference type="GO" id="GO:0005886">
    <property type="term" value="C:plasma membrane"/>
    <property type="evidence" value="ECO:0007669"/>
    <property type="project" value="UniProtKB-SubCell"/>
</dbReference>
<comment type="similarity">
    <text evidence="2">Belongs to the plant LTP family.</text>
</comment>
<keyword evidence="6" id="KW-0472">Membrane</keyword>
<gene>
    <name evidence="12" type="ORF">MERR_LOCUS13762</name>
</gene>
<name>A0A6D2IEK9_9BRAS</name>
<feature type="compositionally biased region" description="Low complexity" evidence="10">
    <location>
        <begin position="80"/>
        <end position="90"/>
    </location>
</feature>
<dbReference type="OrthoDB" id="1914452at2759"/>
<keyword evidence="8" id="KW-0325">Glycoprotein</keyword>
<keyword evidence="13" id="KW-1185">Reference proteome</keyword>
<keyword evidence="5" id="KW-0732">Signal</keyword>
<dbReference type="AlphaFoldDB" id="A0A6D2IEK9"/>
<keyword evidence="4" id="KW-0336">GPI-anchor</keyword>
<dbReference type="Gene3D" id="1.10.110.10">
    <property type="entry name" value="Plant lipid-transfer and hydrophobic proteins"/>
    <property type="match status" value="1"/>
</dbReference>
<keyword evidence="7" id="KW-1015">Disulfide bond</keyword>
<evidence type="ECO:0000313" key="12">
    <source>
        <dbReference type="EMBL" id="CAA7026527.1"/>
    </source>
</evidence>
<reference evidence="12" key="1">
    <citation type="submission" date="2020-01" db="EMBL/GenBank/DDBJ databases">
        <authorList>
            <person name="Mishra B."/>
        </authorList>
    </citation>
    <scope>NUCLEOTIDE SEQUENCE [LARGE SCALE GENOMIC DNA]</scope>
</reference>
<evidence type="ECO:0000256" key="3">
    <source>
        <dbReference type="ARBA" id="ARBA00022475"/>
    </source>
</evidence>
<feature type="region of interest" description="Disordered" evidence="10">
    <location>
        <begin position="80"/>
        <end position="146"/>
    </location>
</feature>
<evidence type="ECO:0000256" key="7">
    <source>
        <dbReference type="ARBA" id="ARBA00023157"/>
    </source>
</evidence>
<accession>A0A6D2IEK9</accession>
<evidence type="ECO:0000256" key="6">
    <source>
        <dbReference type="ARBA" id="ARBA00023136"/>
    </source>
</evidence>
<dbReference type="Proteomes" id="UP000467841">
    <property type="component" value="Unassembled WGS sequence"/>
</dbReference>
<evidence type="ECO:0000256" key="1">
    <source>
        <dbReference type="ARBA" id="ARBA00004609"/>
    </source>
</evidence>
<comment type="caution">
    <text evidence="12">The sequence shown here is derived from an EMBL/GenBank/DDBJ whole genome shotgun (WGS) entry which is preliminary data.</text>
</comment>
<evidence type="ECO:0000256" key="9">
    <source>
        <dbReference type="ARBA" id="ARBA00023288"/>
    </source>
</evidence>
<dbReference type="PANTHER" id="PTHR33044">
    <property type="entry name" value="BIFUNCTIONAL INHIBITOR/LIPID-TRANSFER PROTEIN/SEED STORAGE 2S ALBUMIN SUPERFAMILY PROTEIN-RELATED"/>
    <property type="match status" value="1"/>
</dbReference>
<dbReference type="InterPro" id="IPR016140">
    <property type="entry name" value="Bifunc_inhib/LTP/seed_store"/>
</dbReference>
<dbReference type="EMBL" id="CACVBM020001051">
    <property type="protein sequence ID" value="CAA7026527.1"/>
    <property type="molecule type" value="Genomic_DNA"/>
</dbReference>